<dbReference type="Proteomes" id="UP001225605">
    <property type="component" value="Unassembled WGS sequence"/>
</dbReference>
<sequence length="498" mass="50925">MEPVVEGLRAVLPPDRVLTDPDLLEHHRRDKADLCDAGVPLVVVRPRDTAEVAAVVEVAAAHGVPVVPQGARTGLAGAANAVDGAVVVSLAGMDRIVEIDPAERIAVVQPGVVNAELRRAAAEEGLAYPPDPGSWESSTIGGNVATNAGGMCCVKYGVTGEYVLGLEVVLADGEVLRCGRRTAKGVAGYDLTALFVGSEGTLGIITEITVRLRPAAAEARTLVAVYPEVAAAGAAVAAMTAAGHVPSMVELLDRTHLRAIEAYRPMGLDTGAGAMLLVATDTGDRAGDELAAIAECCRPGASELYVASDAVEAEALTAARRLAHPAMEHLATARHPDGRGGLVVDDIAVPRSRVVDLVVGVEEIAARHDVLVGVVGHAGDGNLHPVIVVDQADPSSVERGRAVFDEIMRLGLSLGGTCTGEHGVGTLKRDWLAHELGPVGLRVHRAVKAALDPAGILNPGKVITPGPGLDGATAVAAPGDGTSGDAPRSAVVESRVRA</sequence>
<evidence type="ECO:0000256" key="1">
    <source>
        <dbReference type="ARBA" id="ARBA00001974"/>
    </source>
</evidence>
<dbReference type="InterPro" id="IPR016171">
    <property type="entry name" value="Vanillyl_alc_oxidase_C-sub2"/>
</dbReference>
<dbReference type="Pfam" id="PF02913">
    <property type="entry name" value="FAD-oxidase_C"/>
    <property type="match status" value="1"/>
</dbReference>
<dbReference type="PROSITE" id="PS51387">
    <property type="entry name" value="FAD_PCMH"/>
    <property type="match status" value="1"/>
</dbReference>
<dbReference type="Pfam" id="PF01565">
    <property type="entry name" value="FAD_binding_4"/>
    <property type="match status" value="1"/>
</dbReference>
<dbReference type="Gene3D" id="3.30.70.2740">
    <property type="match status" value="1"/>
</dbReference>
<dbReference type="InterPro" id="IPR016169">
    <property type="entry name" value="FAD-bd_PCMH_sub2"/>
</dbReference>
<reference evidence="7 8" key="1">
    <citation type="submission" date="2017-06" db="EMBL/GenBank/DDBJ databases">
        <title>Cultured bacterium strain Saccharothrix yanglingensis Hhs.015.</title>
        <authorList>
            <person name="Xia Y."/>
        </authorList>
    </citation>
    <scope>NUCLEOTIDE SEQUENCE [LARGE SCALE GENOMIC DNA]</scope>
    <source>
        <strain evidence="7 8">Hhs.015</strain>
    </source>
</reference>
<proteinExistence type="predicted"/>
<dbReference type="Gene3D" id="1.10.45.10">
    <property type="entry name" value="Vanillyl-alcohol Oxidase, Chain A, domain 4"/>
    <property type="match status" value="1"/>
</dbReference>
<dbReference type="EMBL" id="NSDM01000010">
    <property type="protein sequence ID" value="MDQ2586812.1"/>
    <property type="molecule type" value="Genomic_DNA"/>
</dbReference>
<dbReference type="SUPFAM" id="SSF55103">
    <property type="entry name" value="FAD-linked oxidases, C-terminal domain"/>
    <property type="match status" value="1"/>
</dbReference>
<evidence type="ECO:0000256" key="2">
    <source>
        <dbReference type="ARBA" id="ARBA00022630"/>
    </source>
</evidence>
<feature type="domain" description="FAD-binding PCMH-type" evidence="6">
    <location>
        <begin position="36"/>
        <end position="215"/>
    </location>
</feature>
<dbReference type="InterPro" id="IPR036318">
    <property type="entry name" value="FAD-bd_PCMH-like_sf"/>
</dbReference>
<feature type="region of interest" description="Disordered" evidence="5">
    <location>
        <begin position="476"/>
        <end position="498"/>
    </location>
</feature>
<evidence type="ECO:0000256" key="5">
    <source>
        <dbReference type="SAM" id="MobiDB-lite"/>
    </source>
</evidence>
<protein>
    <submittedName>
        <fullName evidence="7">FAD-binding oxidoreductase</fullName>
    </submittedName>
</protein>
<evidence type="ECO:0000313" key="7">
    <source>
        <dbReference type="EMBL" id="MDQ2586812.1"/>
    </source>
</evidence>
<name>A0ABU0X478_9PSEU</name>
<dbReference type="InterPro" id="IPR016166">
    <property type="entry name" value="FAD-bd_PCMH"/>
</dbReference>
<evidence type="ECO:0000256" key="3">
    <source>
        <dbReference type="ARBA" id="ARBA00022827"/>
    </source>
</evidence>
<keyword evidence="4" id="KW-0560">Oxidoreductase</keyword>
<dbReference type="RefSeq" id="WP_306748134.1">
    <property type="nucleotide sequence ID" value="NZ_NSDM01000010.1"/>
</dbReference>
<evidence type="ECO:0000259" key="6">
    <source>
        <dbReference type="PROSITE" id="PS51387"/>
    </source>
</evidence>
<keyword evidence="3" id="KW-0274">FAD</keyword>
<organism evidence="7 8">
    <name type="scientific">Saccharothrix yanglingensis</name>
    <dbReference type="NCBI Taxonomy" id="659496"/>
    <lineage>
        <taxon>Bacteria</taxon>
        <taxon>Bacillati</taxon>
        <taxon>Actinomycetota</taxon>
        <taxon>Actinomycetes</taxon>
        <taxon>Pseudonocardiales</taxon>
        <taxon>Pseudonocardiaceae</taxon>
        <taxon>Saccharothrix</taxon>
    </lineage>
</organism>
<accession>A0ABU0X478</accession>
<dbReference type="InterPro" id="IPR006094">
    <property type="entry name" value="Oxid_FAD_bind_N"/>
</dbReference>
<keyword evidence="2" id="KW-0285">Flavoprotein</keyword>
<dbReference type="SUPFAM" id="SSF56176">
    <property type="entry name" value="FAD-binding/transporter-associated domain-like"/>
    <property type="match status" value="1"/>
</dbReference>
<dbReference type="InterPro" id="IPR016164">
    <property type="entry name" value="FAD-linked_Oxase-like_C"/>
</dbReference>
<comment type="cofactor">
    <cofactor evidence="1">
        <name>FAD</name>
        <dbReference type="ChEBI" id="CHEBI:57692"/>
    </cofactor>
</comment>
<dbReference type="InterPro" id="IPR004113">
    <property type="entry name" value="FAD-bd_oxidored_4_C"/>
</dbReference>
<evidence type="ECO:0000313" key="8">
    <source>
        <dbReference type="Proteomes" id="UP001225605"/>
    </source>
</evidence>
<evidence type="ECO:0000256" key="4">
    <source>
        <dbReference type="ARBA" id="ARBA00023002"/>
    </source>
</evidence>
<dbReference type="Gene3D" id="3.30.465.10">
    <property type="match status" value="1"/>
</dbReference>
<dbReference type="InterPro" id="IPR051914">
    <property type="entry name" value="FAD-linked_OxidoTrans_Type4"/>
</dbReference>
<comment type="caution">
    <text evidence="7">The sequence shown here is derived from an EMBL/GenBank/DDBJ whole genome shotgun (WGS) entry which is preliminary data.</text>
</comment>
<dbReference type="PANTHER" id="PTHR42934:SF2">
    <property type="entry name" value="GLYCOLATE OXIDASE SUBUNIT GLCD"/>
    <property type="match status" value="1"/>
</dbReference>
<keyword evidence="8" id="KW-1185">Reference proteome</keyword>
<gene>
    <name evidence="7" type="ORF">CKY47_23030</name>
</gene>
<dbReference type="PANTHER" id="PTHR42934">
    <property type="entry name" value="GLYCOLATE OXIDASE SUBUNIT GLCD"/>
    <property type="match status" value="1"/>
</dbReference>